<protein>
    <recommendedName>
        <fullName evidence="1">DUF3786 domain-containing protein</fullName>
    </recommendedName>
</protein>
<dbReference type="Proteomes" id="UP000049855">
    <property type="component" value="Unassembled WGS sequence"/>
</dbReference>
<sequence>MESNYLTAYNKGWDDLKQKKPEDIAKAMEVTYLSDKRQFIVPHFHENYIVDCKQQSIKKEADGTDPGTGASILIIQYLTFFQTNAILVNKWVSLKEIPNGGMLFYPAFHEECIVGLTKAFGHRPAFLLECAKQLAGQPASFGDASAVFEVFPKIPLCVVVWQGDEEVAANATILFDPSIEHFLHTESIIGAGGYLAKRLIKLAVPEIQRGHFF</sequence>
<dbReference type="EMBL" id="CTRP01000014">
    <property type="protein sequence ID" value="CQR73865.1"/>
    <property type="molecule type" value="Genomic_DNA"/>
</dbReference>
<proteinExistence type="predicted"/>
<dbReference type="AlphaFoldDB" id="A0A0U1L2X1"/>
<evidence type="ECO:0000313" key="3">
    <source>
        <dbReference type="Proteomes" id="UP000049855"/>
    </source>
</evidence>
<name>A0A0U1L2X1_9FIRM</name>
<feature type="domain" description="DUF3786" evidence="1">
    <location>
        <begin position="21"/>
        <end position="198"/>
    </location>
</feature>
<organism evidence="2 3">
    <name type="scientific">Sporomusa ovata</name>
    <dbReference type="NCBI Taxonomy" id="2378"/>
    <lineage>
        <taxon>Bacteria</taxon>
        <taxon>Bacillati</taxon>
        <taxon>Bacillota</taxon>
        <taxon>Negativicutes</taxon>
        <taxon>Selenomonadales</taxon>
        <taxon>Sporomusaceae</taxon>
        <taxon>Sporomusa</taxon>
    </lineage>
</organism>
<gene>
    <name evidence="2" type="ORF">SpAn4DRAFT_0327</name>
</gene>
<evidence type="ECO:0000313" key="2">
    <source>
        <dbReference type="EMBL" id="CQR73865.1"/>
    </source>
</evidence>
<keyword evidence="3" id="KW-1185">Reference proteome</keyword>
<reference evidence="3" key="1">
    <citation type="submission" date="2015-03" db="EMBL/GenBank/DDBJ databases">
        <authorList>
            <person name="Nijsse Bart"/>
        </authorList>
    </citation>
    <scope>NUCLEOTIDE SEQUENCE [LARGE SCALE GENOMIC DNA]</scope>
</reference>
<evidence type="ECO:0000259" key="1">
    <source>
        <dbReference type="Pfam" id="PF12654"/>
    </source>
</evidence>
<dbReference type="InterPro" id="IPR024264">
    <property type="entry name" value="DUF3786"/>
</dbReference>
<dbReference type="Pfam" id="PF12654">
    <property type="entry name" value="DUF3786"/>
    <property type="match status" value="1"/>
</dbReference>
<dbReference type="RefSeq" id="WP_021171121.1">
    <property type="nucleotide sequence ID" value="NZ_CTRP01000014.1"/>
</dbReference>
<accession>A0A0U1L2X1</accession>